<sequence length="46" mass="5051">MFALNIYFEQGNEEAIQTGNMKSKVIHGFGLSGQTRCFGEIAGNKI</sequence>
<proteinExistence type="predicted"/>
<organism evidence="1">
    <name type="scientific">Anguilla anguilla</name>
    <name type="common">European freshwater eel</name>
    <name type="synonym">Muraena anguilla</name>
    <dbReference type="NCBI Taxonomy" id="7936"/>
    <lineage>
        <taxon>Eukaryota</taxon>
        <taxon>Metazoa</taxon>
        <taxon>Chordata</taxon>
        <taxon>Craniata</taxon>
        <taxon>Vertebrata</taxon>
        <taxon>Euteleostomi</taxon>
        <taxon>Actinopterygii</taxon>
        <taxon>Neopterygii</taxon>
        <taxon>Teleostei</taxon>
        <taxon>Anguilliformes</taxon>
        <taxon>Anguillidae</taxon>
        <taxon>Anguilla</taxon>
    </lineage>
</organism>
<evidence type="ECO:0000313" key="1">
    <source>
        <dbReference type="EMBL" id="JAH24964.1"/>
    </source>
</evidence>
<reference evidence="1" key="1">
    <citation type="submission" date="2014-11" db="EMBL/GenBank/DDBJ databases">
        <authorList>
            <person name="Amaro Gonzalez C."/>
        </authorList>
    </citation>
    <scope>NUCLEOTIDE SEQUENCE</scope>
</reference>
<protein>
    <submittedName>
        <fullName evidence="1">Uncharacterized protein</fullName>
    </submittedName>
</protein>
<name>A0A0E9R785_ANGAN</name>
<dbReference type="AlphaFoldDB" id="A0A0E9R785"/>
<accession>A0A0E9R785</accession>
<reference evidence="1" key="2">
    <citation type="journal article" date="2015" name="Fish Shellfish Immunol.">
        <title>Early steps in the European eel (Anguilla anguilla)-Vibrio vulnificus interaction in the gills: Role of the RtxA13 toxin.</title>
        <authorList>
            <person name="Callol A."/>
            <person name="Pajuelo D."/>
            <person name="Ebbesson L."/>
            <person name="Teles M."/>
            <person name="MacKenzie S."/>
            <person name="Amaro C."/>
        </authorList>
    </citation>
    <scope>NUCLEOTIDE SEQUENCE</scope>
</reference>
<dbReference type="EMBL" id="GBXM01083613">
    <property type="protein sequence ID" value="JAH24964.1"/>
    <property type="molecule type" value="Transcribed_RNA"/>
</dbReference>